<dbReference type="SUPFAM" id="SSF49464">
    <property type="entry name" value="Carboxypeptidase regulatory domain-like"/>
    <property type="match status" value="1"/>
</dbReference>
<feature type="domain" description="Outer membrane protein beta-barrel" evidence="4">
    <location>
        <begin position="379"/>
        <end position="780"/>
    </location>
</feature>
<sequence>MKIRFKLLAVFFFLTFHCLGQKIVGIKGLVVNDVHEALDQVNISLTKPGMRPISIVTDVHGQFQLELTQGTYHIKFSYLGYEDYIREQLIIESSLLDLGQIMLKSSSKALDAVSILGNRPLIEQKSDRLVINIENTVLSDGMNALEILKRAPGVKVDEDGNISMRGKSDVGILINGKLSYLSQKELVTLLQGTSSTSLKSVELITNPSAKYDAAGMGGLINLQLKDGQKPGFNLAVNTFGGAGRKERYGAGVNFNSQHKVINIIGSYDYAYRGEEEFRTFDRYFSILPTESLARKSKQYSQTSEPLNTNNAKFGMDVQVSESLQLGVLWSGNFGTYKNLSEGYNNVLFEDNRLISNSLTDNSNVSEWNSHNINLNLLQKIGKKEHVLAVDFDYMDADFDANQLLVSRFQKTDFEQPYTSQRKNTTPSLSKLYVAKIDYLHHIAEKQRVEIGWKSSWMDADNNAINDTLRGNEWVADLGTSNHFLYEEQIHAGYVNYHLELEKWSLMAGLRTEHTRANGNQLTNKMISKREYTNLFPSGAIGFKLSDNHQFRFSYSRRINRPDYEDLNPFRFYVDAFVFWEGNPTLQPELANNFELSYSLQQNLHLSLFYTDVKDVMTSVLTQLPAQNITIRSLHNIEGYRNKGFNLNYSISPVKSFHSINNVTLHENHYFGAFRNEVIDNRQWSVNAISSNTVRFPKEWSLEVIAGYQSPQSDGVFKQKSSGYVSAGIMKKLCSDKMSVKIAANDLFNTQRYRTESFAGNVRMDQHFNLDSRTFLLSLSYKIGSNGKAFDKLNRKSEEQGRVRGGN</sequence>
<protein>
    <submittedName>
        <fullName evidence="5">TonB-dependent receptor</fullName>
    </submittedName>
</protein>
<dbReference type="SUPFAM" id="SSF56935">
    <property type="entry name" value="Porins"/>
    <property type="match status" value="1"/>
</dbReference>
<keyword evidence="5" id="KW-0675">Receptor</keyword>
<evidence type="ECO:0000313" key="5">
    <source>
        <dbReference type="EMBL" id="QGA25897.1"/>
    </source>
</evidence>
<dbReference type="Pfam" id="PF13715">
    <property type="entry name" value="CarbopepD_reg_2"/>
    <property type="match status" value="1"/>
</dbReference>
<dbReference type="RefSeq" id="WP_153510226.1">
    <property type="nucleotide sequence ID" value="NZ_CP045652.1"/>
</dbReference>
<dbReference type="Pfam" id="PF14905">
    <property type="entry name" value="OMP_b-brl_3"/>
    <property type="match status" value="1"/>
</dbReference>
<dbReference type="Gene3D" id="2.60.40.1120">
    <property type="entry name" value="Carboxypeptidase-like, regulatory domain"/>
    <property type="match status" value="1"/>
</dbReference>
<dbReference type="Gene3D" id="2.40.170.20">
    <property type="entry name" value="TonB-dependent receptor, beta-barrel domain"/>
    <property type="match status" value="1"/>
</dbReference>
<evidence type="ECO:0000313" key="6">
    <source>
        <dbReference type="Proteomes" id="UP000326921"/>
    </source>
</evidence>
<dbReference type="InterPro" id="IPR041700">
    <property type="entry name" value="OMP_b-brl_3"/>
</dbReference>
<keyword evidence="2" id="KW-0472">Membrane</keyword>
<accession>A0A5Q0Q749</accession>
<dbReference type="Proteomes" id="UP000326921">
    <property type="component" value="Chromosome"/>
</dbReference>
<dbReference type="AlphaFoldDB" id="A0A5Q0Q749"/>
<dbReference type="InterPro" id="IPR008969">
    <property type="entry name" value="CarboxyPept-like_regulatory"/>
</dbReference>
<reference evidence="5 6" key="1">
    <citation type="submission" date="2019-10" db="EMBL/GenBank/DDBJ databases">
        <authorList>
            <person name="Dong K."/>
        </authorList>
    </citation>
    <scope>NUCLEOTIDE SEQUENCE [LARGE SCALE GENOMIC DNA]</scope>
    <source>
        <strain evidence="6">dk4302</strain>
    </source>
</reference>
<dbReference type="KEGG" id="sphe:GFH32_06005"/>
<evidence type="ECO:0000256" key="1">
    <source>
        <dbReference type="ARBA" id="ARBA00004442"/>
    </source>
</evidence>
<evidence type="ECO:0000256" key="3">
    <source>
        <dbReference type="ARBA" id="ARBA00023237"/>
    </source>
</evidence>
<organism evidence="5 6">
    <name type="scientific">Sphingobacterium zhuxiongii</name>
    <dbReference type="NCBI Taxonomy" id="2662364"/>
    <lineage>
        <taxon>Bacteria</taxon>
        <taxon>Pseudomonadati</taxon>
        <taxon>Bacteroidota</taxon>
        <taxon>Sphingobacteriia</taxon>
        <taxon>Sphingobacteriales</taxon>
        <taxon>Sphingobacteriaceae</taxon>
        <taxon>Sphingobacterium</taxon>
    </lineage>
</organism>
<dbReference type="InterPro" id="IPR036942">
    <property type="entry name" value="Beta-barrel_TonB_sf"/>
</dbReference>
<evidence type="ECO:0000259" key="4">
    <source>
        <dbReference type="Pfam" id="PF14905"/>
    </source>
</evidence>
<name>A0A5Q0Q749_9SPHI</name>
<keyword evidence="6" id="KW-1185">Reference proteome</keyword>
<keyword evidence="3" id="KW-0998">Cell outer membrane</keyword>
<proteinExistence type="predicted"/>
<dbReference type="GO" id="GO:0009279">
    <property type="term" value="C:cell outer membrane"/>
    <property type="evidence" value="ECO:0007669"/>
    <property type="project" value="UniProtKB-SubCell"/>
</dbReference>
<dbReference type="InterPro" id="IPR037066">
    <property type="entry name" value="Plug_dom_sf"/>
</dbReference>
<comment type="subcellular location">
    <subcellularLocation>
        <location evidence="1">Cell outer membrane</location>
    </subcellularLocation>
</comment>
<dbReference type="EMBL" id="CP045652">
    <property type="protein sequence ID" value="QGA25897.1"/>
    <property type="molecule type" value="Genomic_DNA"/>
</dbReference>
<gene>
    <name evidence="5" type="ORF">GFH32_06005</name>
</gene>
<dbReference type="PANTHER" id="PTHR40980">
    <property type="entry name" value="PLUG DOMAIN-CONTAINING PROTEIN"/>
    <property type="match status" value="1"/>
</dbReference>
<evidence type="ECO:0000256" key="2">
    <source>
        <dbReference type="ARBA" id="ARBA00023136"/>
    </source>
</evidence>
<dbReference type="Gene3D" id="2.170.130.10">
    <property type="entry name" value="TonB-dependent receptor, plug domain"/>
    <property type="match status" value="1"/>
</dbReference>
<dbReference type="PANTHER" id="PTHR40980:SF4">
    <property type="entry name" value="TONB-DEPENDENT RECEPTOR-LIKE BETA-BARREL DOMAIN-CONTAINING PROTEIN"/>
    <property type="match status" value="1"/>
</dbReference>